<feature type="region of interest" description="Disordered" evidence="1">
    <location>
        <begin position="291"/>
        <end position="324"/>
    </location>
</feature>
<gene>
    <name evidence="3" type="primary">TSN1</name>
    <name evidence="3" type="ORF">SDJN03_14753</name>
</gene>
<keyword evidence="4" id="KW-1185">Reference proteome</keyword>
<dbReference type="EMBL" id="JAGKQH010000010">
    <property type="protein sequence ID" value="KAG6589330.1"/>
    <property type="molecule type" value="Genomic_DNA"/>
</dbReference>
<dbReference type="Pfam" id="PF00565">
    <property type="entry name" value="SNase"/>
    <property type="match status" value="2"/>
</dbReference>
<dbReference type="PROSITE" id="PS50830">
    <property type="entry name" value="TNASE_3"/>
    <property type="match status" value="3"/>
</dbReference>
<comment type="caution">
    <text evidence="3">The sequence shown here is derived from an EMBL/GenBank/DDBJ whole genome shotgun (WGS) entry which is preliminary data.</text>
</comment>
<feature type="domain" description="TNase-like" evidence="2">
    <location>
        <begin position="448"/>
        <end position="622"/>
    </location>
</feature>
<dbReference type="AlphaFoldDB" id="A0AAV6MZ67"/>
<evidence type="ECO:0000259" key="2">
    <source>
        <dbReference type="PROSITE" id="PS50830"/>
    </source>
</evidence>
<dbReference type="SMART" id="SM00318">
    <property type="entry name" value="SNc"/>
    <property type="match status" value="4"/>
</dbReference>
<dbReference type="GO" id="GO:0005829">
    <property type="term" value="C:cytosol"/>
    <property type="evidence" value="ECO:0007669"/>
    <property type="project" value="TreeGrafter"/>
</dbReference>
<dbReference type="FunFam" id="2.40.50.90:FF:000018">
    <property type="entry name" value="Ribonuclease"/>
    <property type="match status" value="1"/>
</dbReference>
<evidence type="ECO:0000256" key="1">
    <source>
        <dbReference type="SAM" id="MobiDB-lite"/>
    </source>
</evidence>
<feature type="non-terminal residue" evidence="3">
    <location>
        <position position="1"/>
    </location>
</feature>
<reference evidence="3 4" key="1">
    <citation type="journal article" date="2021" name="Hortic Res">
        <title>The domestication of Cucurbita argyrosperma as revealed by the genome of its wild relative.</title>
        <authorList>
            <person name="Barrera-Redondo J."/>
            <person name="Sanchez-de la Vega G."/>
            <person name="Aguirre-Liguori J.A."/>
            <person name="Castellanos-Morales G."/>
            <person name="Gutierrez-Guerrero Y.T."/>
            <person name="Aguirre-Dugua X."/>
            <person name="Aguirre-Planter E."/>
            <person name="Tenaillon M.I."/>
            <person name="Lira-Saade R."/>
            <person name="Eguiarte L.E."/>
        </authorList>
    </citation>
    <scope>NUCLEOTIDE SEQUENCE [LARGE SCALE GENOMIC DNA]</scope>
    <source>
        <strain evidence="3">JBR-2021</strain>
    </source>
</reference>
<dbReference type="FunFam" id="2.40.50.90:FF:000015">
    <property type="entry name" value="Ribonuclease"/>
    <property type="match status" value="1"/>
</dbReference>
<dbReference type="GO" id="GO:0004518">
    <property type="term" value="F:nuclease activity"/>
    <property type="evidence" value="ECO:0007669"/>
    <property type="project" value="TreeGrafter"/>
</dbReference>
<evidence type="ECO:0000313" key="3">
    <source>
        <dbReference type="EMBL" id="KAG6589330.1"/>
    </source>
</evidence>
<evidence type="ECO:0000313" key="4">
    <source>
        <dbReference type="Proteomes" id="UP000685013"/>
    </source>
</evidence>
<sequence>MHHLYGLLQQILQKRGAAKWRSRVRFHGPLAYKFLISRSFCPRSAAHRLSSEEEEKRKRFNLGSAVEMASSSAGAATGWYRGRVKAVPSGDCLVITAMTSSKAGPTPEKTITLSSLIAPRLARRGGVDEPFAWESREYLRKLCIGKEVAFRVDYTVPSIGREFGSVFLGDKNIAALVVSEGWAKVREQGQQKGEVSPYLAELLRLEDQAKQQGFGRWSKVPGSAEASIRNLPPSAIGDPNNLDAMGLLAANKGKPMEGIVEQVRDGSTVRVYLLPEFQFVQVFIAGIQSPSMGRRPPPDTVAETDNSSNDLNGEVSAEPRASLTSAQRLAVSTTSSGEVAPETFGVEAKHFTEIRVLNRDVRIVLEGVDKFSNLIGSVYYSDGETAKDLALELVENGLAKYVEWSANMMEEDAKRRLKAAELQAKKTRLRLWANYVPPPTNSKAIHDQNFMGKVVEVVSGDCIIVADDSVPYGSPLAERRVNLSSIRCPKMGNPRRDEKPAPYAREAKEFLRTRLIGRQVKVQMEYSRKVSMVEGPATAPDSRVMDFGSVFLLSSTKAEDEDTSAQDSSGQQAGVNVAELVVSRGFGTVIRHRDFEERSNYYDALLAAESRSIAGKKGIHSAKDPPVMHVTDLLTAPAKKSRDFLPFLHRSRRIPAVVEYVLSGHRFKLLIPKETCSIAFAFSGVRCPGRDEPYSDEAIAIMRRKIMQRDVEIEVETVDRTGTFLGPYGKRGPIWQWF</sequence>
<proteinExistence type="predicted"/>
<name>A0AAV6MZ67_9ROSI</name>
<feature type="domain" description="TNase-like" evidence="2">
    <location>
        <begin position="254"/>
        <end position="434"/>
    </location>
</feature>
<dbReference type="GO" id="GO:0006402">
    <property type="term" value="P:mRNA catabolic process"/>
    <property type="evidence" value="ECO:0007669"/>
    <property type="project" value="TreeGrafter"/>
</dbReference>
<dbReference type="GO" id="GO:0003723">
    <property type="term" value="F:RNA binding"/>
    <property type="evidence" value="ECO:0007669"/>
    <property type="project" value="TreeGrafter"/>
</dbReference>
<dbReference type="Proteomes" id="UP000685013">
    <property type="component" value="Chromosome 10"/>
</dbReference>
<dbReference type="PANTHER" id="PTHR12302">
    <property type="entry name" value="EBNA2 BINDING PROTEIN P100"/>
    <property type="match status" value="1"/>
</dbReference>
<dbReference type="InterPro" id="IPR016071">
    <property type="entry name" value="Staphylococal_nuclease_OB-fold"/>
</dbReference>
<feature type="domain" description="TNase-like" evidence="2">
    <location>
        <begin position="78"/>
        <end position="219"/>
    </location>
</feature>
<accession>A0AAV6MZ67</accession>
<dbReference type="PANTHER" id="PTHR12302:SF2">
    <property type="entry name" value="STAPHYLOCOCCAL NUCLEASE DOMAIN-CONTAINING PROTEIN 1"/>
    <property type="match status" value="1"/>
</dbReference>
<organism evidence="3 4">
    <name type="scientific">Cucurbita argyrosperma subsp. sororia</name>
    <dbReference type="NCBI Taxonomy" id="37648"/>
    <lineage>
        <taxon>Eukaryota</taxon>
        <taxon>Viridiplantae</taxon>
        <taxon>Streptophyta</taxon>
        <taxon>Embryophyta</taxon>
        <taxon>Tracheophyta</taxon>
        <taxon>Spermatophyta</taxon>
        <taxon>Magnoliopsida</taxon>
        <taxon>eudicotyledons</taxon>
        <taxon>Gunneridae</taxon>
        <taxon>Pentapetalae</taxon>
        <taxon>rosids</taxon>
        <taxon>fabids</taxon>
        <taxon>Cucurbitales</taxon>
        <taxon>Cucurbitaceae</taxon>
        <taxon>Cucurbiteae</taxon>
        <taxon>Cucurbita</taxon>
    </lineage>
</organism>
<protein>
    <submittedName>
        <fullName evidence="3">Ribonuclease TUDOR 1</fullName>
    </submittedName>
</protein>
<dbReference type="GO" id="GO:0005634">
    <property type="term" value="C:nucleus"/>
    <property type="evidence" value="ECO:0007669"/>
    <property type="project" value="TreeGrafter"/>
</dbReference>